<dbReference type="GO" id="GO:0004519">
    <property type="term" value="F:endonuclease activity"/>
    <property type="evidence" value="ECO:0007669"/>
    <property type="project" value="UniProtKB-KW"/>
</dbReference>
<keyword evidence="1" id="KW-0255">Endonuclease</keyword>
<evidence type="ECO:0000313" key="1">
    <source>
        <dbReference type="EMBL" id="MBD2254541.1"/>
    </source>
</evidence>
<dbReference type="EMBL" id="JACJQL010000056">
    <property type="protein sequence ID" value="MBD2254541.1"/>
    <property type="molecule type" value="Genomic_DNA"/>
</dbReference>
<reference evidence="1 2" key="1">
    <citation type="journal article" date="2020" name="ISME J.">
        <title>Comparative genomics reveals insights into cyanobacterial evolution and habitat adaptation.</title>
        <authorList>
            <person name="Chen M.Y."/>
            <person name="Teng W.K."/>
            <person name="Zhao L."/>
            <person name="Hu C.X."/>
            <person name="Zhou Y.K."/>
            <person name="Han B.P."/>
            <person name="Song L.R."/>
            <person name="Shu W.S."/>
        </authorList>
    </citation>
    <scope>NUCLEOTIDE SEQUENCE [LARGE SCALE GENOMIC DNA]</scope>
    <source>
        <strain evidence="1 2">FACHB-3921</strain>
    </source>
</reference>
<keyword evidence="1" id="KW-0378">Hydrolase</keyword>
<dbReference type="RefSeq" id="WP_190570758.1">
    <property type="nucleotide sequence ID" value="NZ_JACJQL010000056.1"/>
</dbReference>
<comment type="caution">
    <text evidence="1">The sequence shown here is derived from an EMBL/GenBank/DDBJ whole genome shotgun (WGS) entry which is preliminary data.</text>
</comment>
<gene>
    <name evidence="1" type="ORF">H6G14_25185</name>
</gene>
<dbReference type="Pfam" id="PF09572">
    <property type="entry name" value="RE_XamI"/>
    <property type="match status" value="1"/>
</dbReference>
<keyword evidence="2" id="KW-1185">Reference proteome</keyword>
<evidence type="ECO:0000313" key="2">
    <source>
        <dbReference type="Proteomes" id="UP000621307"/>
    </source>
</evidence>
<dbReference type="Proteomes" id="UP000621307">
    <property type="component" value="Unassembled WGS sequence"/>
</dbReference>
<accession>A0ABR8BKR9</accession>
<name>A0ABR8BKR9_9NOSO</name>
<sequence length="320" mass="36210">MPVNADKPHLWKQDIAQSVDFYNSWFMEFAPRAYRDTRIATTQQVESALVWTANLTNITPAVLRQHPLVLPILRMATAPPIARDRLIGLAGVLPNVVKNMEEKQRIPPKMDSTMLDAELEKIVQVLARLIDPDIFPWLQTMPEPTEAQIHRAATIVADRLCGALADPIIRNAQEQRQLTIIRQWLEERGYSYIRGGTGVRFETMQPGTFAFRLNIPVSLQSGSKQINIPIDAVIMPSQSQTGDLPLLIEAKSAGDFTNPNKRRKEEAIKVAQLRSNYGNQVRFVLFLCGYFDSGYLGYEAAEGIDWLWEHRIEDLALFGV</sequence>
<protein>
    <submittedName>
        <fullName evidence="1">XamI family restriction endonuclease</fullName>
    </submittedName>
</protein>
<keyword evidence="1" id="KW-0540">Nuclease</keyword>
<proteinExistence type="predicted"/>
<organism evidence="1 2">
    <name type="scientific">Nostoc parmelioides FACHB-3921</name>
    <dbReference type="NCBI Taxonomy" id="2692909"/>
    <lineage>
        <taxon>Bacteria</taxon>
        <taxon>Bacillati</taxon>
        <taxon>Cyanobacteriota</taxon>
        <taxon>Cyanophyceae</taxon>
        <taxon>Nostocales</taxon>
        <taxon>Nostocaceae</taxon>
        <taxon>Nostoc</taxon>
    </lineage>
</organism>
<dbReference type="InterPro" id="IPR019072">
    <property type="entry name" value="Restrct_endonuc_II_XamI"/>
</dbReference>